<reference evidence="1" key="1">
    <citation type="submission" date="2022-10" db="EMBL/GenBank/DDBJ databases">
        <title>Tapping the CABI collections for fungal endophytes: first genome assemblies for Collariella, Neodidymelliopsis, Ascochyta clinopodiicola, Didymella pomorum, Didymosphaeria variabile, Neocosmospora piperis and Neocucurbitaria cava.</title>
        <authorList>
            <person name="Hill R."/>
        </authorList>
    </citation>
    <scope>NUCLEOTIDE SEQUENCE</scope>
    <source>
        <strain evidence="1">IMI 360193</strain>
    </source>
</reference>
<evidence type="ECO:0000313" key="1">
    <source>
        <dbReference type="EMBL" id="KAJ4330460.1"/>
    </source>
</evidence>
<proteinExistence type="predicted"/>
<organism evidence="1 2">
    <name type="scientific">Didymella glomerata</name>
    <dbReference type="NCBI Taxonomy" id="749621"/>
    <lineage>
        <taxon>Eukaryota</taxon>
        <taxon>Fungi</taxon>
        <taxon>Dikarya</taxon>
        <taxon>Ascomycota</taxon>
        <taxon>Pezizomycotina</taxon>
        <taxon>Dothideomycetes</taxon>
        <taxon>Pleosporomycetidae</taxon>
        <taxon>Pleosporales</taxon>
        <taxon>Pleosporineae</taxon>
        <taxon>Didymellaceae</taxon>
        <taxon>Didymella</taxon>
    </lineage>
</organism>
<evidence type="ECO:0008006" key="3">
    <source>
        <dbReference type="Google" id="ProtNLM"/>
    </source>
</evidence>
<dbReference type="Proteomes" id="UP001140562">
    <property type="component" value="Unassembled WGS sequence"/>
</dbReference>
<dbReference type="EMBL" id="JAPEUV010000197">
    <property type="protein sequence ID" value="KAJ4330460.1"/>
    <property type="molecule type" value="Genomic_DNA"/>
</dbReference>
<name>A0A9W8WQD2_9PLEO</name>
<accession>A0A9W8WQD2</accession>
<keyword evidence="2" id="KW-1185">Reference proteome</keyword>
<comment type="caution">
    <text evidence="1">The sequence shown here is derived from an EMBL/GenBank/DDBJ whole genome shotgun (WGS) entry which is preliminary data.</text>
</comment>
<protein>
    <recommendedName>
        <fullName evidence="3">F-box domain-containing protein</fullName>
    </recommendedName>
</protein>
<gene>
    <name evidence="1" type="ORF">N0V87_009978</name>
</gene>
<sequence>MDLGDLQHPRPESSIRELSSELLFMVMEHLLPPTQFNLACTCRQLAITARGILERHQDSHKKYRTASDLDPSTVPLLLRSAFRQGDPIPAWHVRSFEVWKDRTTWSDWQIFDLHVPLIAGPDRKPSHLRVSREDARRYLYWFEEQVGEDLDFELIEKLLAQVERGHDGLLKALLFARLERLEDLKFITRSQEAGSCLNSLRTLIAECIKEKASDDEREEEANRESCACNDCTAERDNESEDARMQDDESGCGHMLDHIGKPASHSKLPKSPWPVGFLKIRKMAVGVNSGTWMDDDRDEEPCDFLFLHLLRLPTLNSICFKRLCAWSDGWDWEYNEEEEESKYDVCPKGCSSVKHIFLHGSSGRFGDDQDSLWGAPKELLTVSFRFDGPQEFDGATGTANSLARVQKDSLRSLMWYGYQGSGYRNILGDHCAILDNEEFDHFKRLPAIKQISYSVYDIDLCMQHADTYQRLRFDSEDGRDDNDDQDNIYDGDTCSDDFAVRRVATMFPRAIETLVLWDIPDEEDTPELIERGLVKLIQGGQYTHLKAIFLEATERTTEGADKTEPMYQDAVAAGVAAGVDVYTCSSQKSFRHSIQFTEAPDEYDLKSGIHAGVRPTGWVFDPYLGRRIPPASTSKEHNALWAKLDSRLEMYHAAEFQED</sequence>
<evidence type="ECO:0000313" key="2">
    <source>
        <dbReference type="Proteomes" id="UP001140562"/>
    </source>
</evidence>
<dbReference type="OrthoDB" id="3644718at2759"/>
<dbReference type="AlphaFoldDB" id="A0A9W8WQD2"/>